<proteinExistence type="predicted"/>
<dbReference type="AlphaFoldDB" id="A0AA38PFV0"/>
<feature type="signal peptide" evidence="5">
    <location>
        <begin position="1"/>
        <end position="29"/>
    </location>
</feature>
<keyword evidence="8" id="KW-1185">Reference proteome</keyword>
<keyword evidence="5" id="KW-0732">Signal</keyword>
<evidence type="ECO:0000256" key="3">
    <source>
        <dbReference type="ARBA" id="ARBA00022833"/>
    </source>
</evidence>
<dbReference type="InterPro" id="IPR002893">
    <property type="entry name" value="Znf_MYND"/>
</dbReference>
<feature type="domain" description="MYND-type" evidence="6">
    <location>
        <begin position="31"/>
        <end position="70"/>
    </location>
</feature>
<keyword evidence="1" id="KW-0479">Metal-binding</keyword>
<evidence type="ECO:0000256" key="1">
    <source>
        <dbReference type="ARBA" id="ARBA00022723"/>
    </source>
</evidence>
<dbReference type="PROSITE" id="PS50865">
    <property type="entry name" value="ZF_MYND_2"/>
    <property type="match status" value="1"/>
</dbReference>
<evidence type="ECO:0000256" key="2">
    <source>
        <dbReference type="ARBA" id="ARBA00022771"/>
    </source>
</evidence>
<feature type="chain" id="PRO_5041210691" evidence="5">
    <location>
        <begin position="30"/>
        <end position="244"/>
    </location>
</feature>
<evidence type="ECO:0000313" key="7">
    <source>
        <dbReference type="EMBL" id="KAJ3841900.1"/>
    </source>
</evidence>
<evidence type="ECO:0000313" key="8">
    <source>
        <dbReference type="Proteomes" id="UP001163846"/>
    </source>
</evidence>
<organism evidence="7 8">
    <name type="scientific">Lentinula raphanica</name>
    <dbReference type="NCBI Taxonomy" id="153919"/>
    <lineage>
        <taxon>Eukaryota</taxon>
        <taxon>Fungi</taxon>
        <taxon>Dikarya</taxon>
        <taxon>Basidiomycota</taxon>
        <taxon>Agaricomycotina</taxon>
        <taxon>Agaricomycetes</taxon>
        <taxon>Agaricomycetidae</taxon>
        <taxon>Agaricales</taxon>
        <taxon>Marasmiineae</taxon>
        <taxon>Omphalotaceae</taxon>
        <taxon>Lentinula</taxon>
    </lineage>
</organism>
<dbReference type="Proteomes" id="UP001163846">
    <property type="component" value="Unassembled WGS sequence"/>
</dbReference>
<keyword evidence="3" id="KW-0862">Zinc</keyword>
<keyword evidence="2 4" id="KW-0863">Zinc-finger</keyword>
<dbReference type="SUPFAM" id="SSF144232">
    <property type="entry name" value="HIT/MYND zinc finger-like"/>
    <property type="match status" value="1"/>
</dbReference>
<comment type="caution">
    <text evidence="7">The sequence shown here is derived from an EMBL/GenBank/DDBJ whole genome shotgun (WGS) entry which is preliminary data.</text>
</comment>
<dbReference type="Gene3D" id="6.10.140.2220">
    <property type="match status" value="1"/>
</dbReference>
<name>A0AA38PFV0_9AGAR</name>
<dbReference type="EMBL" id="MU806024">
    <property type="protein sequence ID" value="KAJ3841900.1"/>
    <property type="molecule type" value="Genomic_DNA"/>
</dbReference>
<dbReference type="GO" id="GO:0008270">
    <property type="term" value="F:zinc ion binding"/>
    <property type="evidence" value="ECO:0007669"/>
    <property type="project" value="UniProtKB-KW"/>
</dbReference>
<reference evidence="7" key="1">
    <citation type="submission" date="2022-08" db="EMBL/GenBank/DDBJ databases">
        <authorList>
            <consortium name="DOE Joint Genome Institute"/>
            <person name="Min B."/>
            <person name="Riley R."/>
            <person name="Sierra-Patev S."/>
            <person name="Naranjo-Ortiz M."/>
            <person name="Looney B."/>
            <person name="Konkel Z."/>
            <person name="Slot J.C."/>
            <person name="Sakamoto Y."/>
            <person name="Steenwyk J.L."/>
            <person name="Rokas A."/>
            <person name="Carro J."/>
            <person name="Camarero S."/>
            <person name="Ferreira P."/>
            <person name="Molpeceres G."/>
            <person name="Ruiz-Duenas F.J."/>
            <person name="Serrano A."/>
            <person name="Henrissat B."/>
            <person name="Drula E."/>
            <person name="Hughes K.W."/>
            <person name="Mata J.L."/>
            <person name="Ishikawa N.K."/>
            <person name="Vargas-Isla R."/>
            <person name="Ushijima S."/>
            <person name="Smith C.A."/>
            <person name="Ahrendt S."/>
            <person name="Andreopoulos W."/>
            <person name="He G."/>
            <person name="Labutti K."/>
            <person name="Lipzen A."/>
            <person name="Ng V."/>
            <person name="Sandor L."/>
            <person name="Barry K."/>
            <person name="Martinez A.T."/>
            <person name="Xiao Y."/>
            <person name="Gibbons J.G."/>
            <person name="Terashima K."/>
            <person name="Hibbett D.S."/>
            <person name="Grigoriev I.V."/>
        </authorList>
    </citation>
    <scope>NUCLEOTIDE SEQUENCE</scope>
    <source>
        <strain evidence="7">TFB9207</strain>
    </source>
</reference>
<evidence type="ECO:0000259" key="6">
    <source>
        <dbReference type="PROSITE" id="PS50865"/>
    </source>
</evidence>
<evidence type="ECO:0000256" key="5">
    <source>
        <dbReference type="SAM" id="SignalP"/>
    </source>
</evidence>
<accession>A0AA38PFV0</accession>
<gene>
    <name evidence="7" type="ORF">F5878DRAFT_577691</name>
</gene>
<protein>
    <submittedName>
        <fullName evidence="7">Zf-MYND domain-containing protein</fullName>
    </submittedName>
</protein>
<evidence type="ECO:0000256" key="4">
    <source>
        <dbReference type="PROSITE-ProRule" id="PRU00134"/>
    </source>
</evidence>
<dbReference type="PROSITE" id="PS01360">
    <property type="entry name" value="ZF_MYND_1"/>
    <property type="match status" value="1"/>
</dbReference>
<dbReference type="Pfam" id="PF01753">
    <property type="entry name" value="zf-MYND"/>
    <property type="match status" value="1"/>
</dbReference>
<sequence length="244" mass="28206">MLHMNLLWLSSAHLLISIFYSNMLNVANSYCTNCKERTSDRYMKCSKCKTVSYCSKRCQLDHWSVHEAMCKLHTPGETWGIRVLSNNWTTKIEDSSQYFKHELIKGSDHPIYTHGERCPVTKRIGIPLIIYSSGVRNPDATGLNEIVVKLRVEATDGFAPDTWLQMPGECLVIREDRKPLTREMLETVYGFMRHLMSYPILDEGWASWQGLLNPSVWQMYAKKYYEDQKAAGRQGFGCFFPLVD</sequence>